<dbReference type="PANTHER" id="PTHR47510">
    <property type="entry name" value="REVERSE TRANSCRIPTASE DOMAIN-CONTAINING PROTEIN"/>
    <property type="match status" value="1"/>
</dbReference>
<dbReference type="EMBL" id="GBHO01027591">
    <property type="protein sequence ID" value="JAG16013.1"/>
    <property type="molecule type" value="Transcribed_RNA"/>
</dbReference>
<evidence type="ECO:0000313" key="1">
    <source>
        <dbReference type="EMBL" id="JAG16013.1"/>
    </source>
</evidence>
<proteinExistence type="predicted"/>
<accession>A0A0A9XB41</accession>
<organism evidence="1">
    <name type="scientific">Lygus hesperus</name>
    <name type="common">Western plant bug</name>
    <dbReference type="NCBI Taxonomy" id="30085"/>
    <lineage>
        <taxon>Eukaryota</taxon>
        <taxon>Metazoa</taxon>
        <taxon>Ecdysozoa</taxon>
        <taxon>Arthropoda</taxon>
        <taxon>Hexapoda</taxon>
        <taxon>Insecta</taxon>
        <taxon>Pterygota</taxon>
        <taxon>Neoptera</taxon>
        <taxon>Paraneoptera</taxon>
        <taxon>Hemiptera</taxon>
        <taxon>Heteroptera</taxon>
        <taxon>Panheteroptera</taxon>
        <taxon>Cimicomorpha</taxon>
        <taxon>Miridae</taxon>
        <taxon>Mirini</taxon>
        <taxon>Lygus</taxon>
    </lineage>
</organism>
<reference evidence="1" key="1">
    <citation type="journal article" date="2014" name="PLoS ONE">
        <title>Transcriptome-Based Identification of ABC Transporters in the Western Tarnished Plant Bug Lygus hesperus.</title>
        <authorList>
            <person name="Hull J.J."/>
            <person name="Chaney K."/>
            <person name="Geib S.M."/>
            <person name="Fabrick J.A."/>
            <person name="Brent C.S."/>
            <person name="Walsh D."/>
            <person name="Lavine L.C."/>
        </authorList>
    </citation>
    <scope>NUCLEOTIDE SEQUENCE</scope>
</reference>
<name>A0A0A9XB41_LYGHE</name>
<dbReference type="AlphaFoldDB" id="A0A0A9XB41"/>
<sequence>MFKVWRRSKRKCDFLLFKAKRNRVKKLIRNAKFRFFSSLLNIKLPMKELWSNLHALGFTNRRTSVSIDFDPGLLNSHFSKGGNMPFNFRSPVEDCPHRFSFQSTTEDEVFDAFSKITSQAVGVDGIPVKFIKQLLPVILAPLTHLYNFSILSSTFPSSWKCARVTPIPKGSKITAVSDTRPISVL</sequence>
<protein>
    <recommendedName>
        <fullName evidence="2">RNA-directed DNA polymerase from mobile element jockey</fullName>
    </recommendedName>
</protein>
<evidence type="ECO:0008006" key="2">
    <source>
        <dbReference type="Google" id="ProtNLM"/>
    </source>
</evidence>
<dbReference type="PANTHER" id="PTHR47510:SF3">
    <property type="entry name" value="ENDO_EXONUCLEASE_PHOSPHATASE DOMAIN-CONTAINING PROTEIN"/>
    <property type="match status" value="1"/>
</dbReference>
<reference evidence="1" key="2">
    <citation type="submission" date="2014-07" db="EMBL/GenBank/DDBJ databases">
        <authorList>
            <person name="Hull J."/>
        </authorList>
    </citation>
    <scope>NUCLEOTIDE SEQUENCE</scope>
</reference>
<feature type="non-terminal residue" evidence="1">
    <location>
        <position position="185"/>
    </location>
</feature>
<gene>
    <name evidence="1" type="ORF">CM83_102433</name>
</gene>